<protein>
    <submittedName>
        <fullName evidence="1">Replication protein</fullName>
    </submittedName>
</protein>
<proteinExistence type="predicted"/>
<accession>A0AAU8MJG5</accession>
<dbReference type="EMBL" id="PP965494">
    <property type="protein sequence ID" value="XCN99969.1"/>
    <property type="molecule type" value="Genomic_DNA"/>
</dbReference>
<organism evidence="1">
    <name type="scientific">Geladintestivirus 4</name>
    <dbReference type="NCBI Taxonomy" id="3233136"/>
    <lineage>
        <taxon>Viruses</taxon>
        <taxon>Duplodnaviria</taxon>
        <taxon>Heunggongvirae</taxon>
        <taxon>Uroviricota</taxon>
        <taxon>Caudoviricetes</taxon>
        <taxon>Crassvirales</taxon>
    </lineage>
</organism>
<sequence>MRKVYIEIFGKQVEVNADFSLENRVGIKAKAVAKVKKKLIVPTIFNIDYNTNHGKEREFTADDGDAVFKFISDTKIKRESYYCTNDNLYLLVEDMNILQVRIILYIAAKLKYNSNVFEANYDDMSKELNVSSKTIMNNFVSLCDGYNQIISKTNRPKTYLINHNVIFKGNLEEFIRDYKVMYDGRKASFDDKGRVIIDKI</sequence>
<name>A0AAU8MJG5_9CAUD</name>
<evidence type="ECO:0000313" key="1">
    <source>
        <dbReference type="EMBL" id="XCN99969.1"/>
    </source>
</evidence>
<reference evidence="1" key="1">
    <citation type="submission" date="2024-06" db="EMBL/GenBank/DDBJ databases">
        <title>Intestivirid acquisition increases across infancy in a wild primate population.</title>
        <authorList>
            <person name="Schneider-Creas I.A."/>
            <person name="Moya I.L."/>
            <person name="Chiou K.L."/>
            <person name="Baniel A."/>
            <person name="Azanaw Haile A."/>
            <person name="Kebede F."/>
            <person name="Abebe B."/>
            <person name="Snyder-Mackler N."/>
            <person name="Varsani A."/>
        </authorList>
    </citation>
    <scope>NUCLEOTIDE SEQUENCE</scope>
    <source>
        <strain evidence="1">Int_RNL_2017_0055_MCB</strain>
    </source>
</reference>